<name>A0ABM6JPH6_9GAMM</name>
<reference evidence="3 4" key="1">
    <citation type="submission" date="2017-03" db="EMBL/GenBank/DDBJ databases">
        <title>Genome sequencing of Shewanella japonica KCTC 22435.</title>
        <authorList>
            <person name="Kim K.M."/>
        </authorList>
    </citation>
    <scope>NUCLEOTIDE SEQUENCE [LARGE SCALE GENOMIC DNA]</scope>
    <source>
        <strain evidence="3 4">KCTC 22435</strain>
    </source>
</reference>
<dbReference type="Gene3D" id="3.60.10.10">
    <property type="entry name" value="Endonuclease/exonuclease/phosphatase"/>
    <property type="match status" value="1"/>
</dbReference>
<evidence type="ECO:0000313" key="4">
    <source>
        <dbReference type="Proteomes" id="UP000191820"/>
    </source>
</evidence>
<feature type="chain" id="PRO_5045433375" evidence="1">
    <location>
        <begin position="16"/>
        <end position="474"/>
    </location>
</feature>
<evidence type="ECO:0000259" key="2">
    <source>
        <dbReference type="Pfam" id="PF03372"/>
    </source>
</evidence>
<feature type="domain" description="Endonuclease/exonuclease/phosphatase" evidence="2">
    <location>
        <begin position="93"/>
        <end position="465"/>
    </location>
</feature>
<gene>
    <name evidence="3" type="ORF">SJ2017_2992</name>
</gene>
<dbReference type="Pfam" id="PF03372">
    <property type="entry name" value="Exo_endo_phos"/>
    <property type="match status" value="1"/>
</dbReference>
<evidence type="ECO:0000256" key="1">
    <source>
        <dbReference type="SAM" id="SignalP"/>
    </source>
</evidence>
<dbReference type="InterPro" id="IPR005135">
    <property type="entry name" value="Endo/exonuclease/phosphatase"/>
</dbReference>
<keyword evidence="1" id="KW-0732">Signal</keyword>
<evidence type="ECO:0000313" key="3">
    <source>
        <dbReference type="EMBL" id="ARD23269.1"/>
    </source>
</evidence>
<dbReference type="SUPFAM" id="SSF56219">
    <property type="entry name" value="DNase I-like"/>
    <property type="match status" value="1"/>
</dbReference>
<dbReference type="InterPro" id="IPR036691">
    <property type="entry name" value="Endo/exonu/phosph_ase_sf"/>
</dbReference>
<organism evidence="3 4">
    <name type="scientific">Shewanella japonica</name>
    <dbReference type="NCBI Taxonomy" id="93973"/>
    <lineage>
        <taxon>Bacteria</taxon>
        <taxon>Pseudomonadati</taxon>
        <taxon>Pseudomonadota</taxon>
        <taxon>Gammaproteobacteria</taxon>
        <taxon>Alteromonadales</taxon>
        <taxon>Shewanellaceae</taxon>
        <taxon>Shewanella</taxon>
    </lineage>
</organism>
<proteinExistence type="predicted"/>
<protein>
    <submittedName>
        <fullName evidence="3">Succinyl-CoA synthetase subunit alpha</fullName>
    </submittedName>
</protein>
<dbReference type="EMBL" id="CP020472">
    <property type="protein sequence ID" value="ARD23269.1"/>
    <property type="molecule type" value="Genomic_DNA"/>
</dbReference>
<dbReference type="Proteomes" id="UP000191820">
    <property type="component" value="Chromosome"/>
</dbReference>
<dbReference type="PROSITE" id="PS51257">
    <property type="entry name" value="PROKAR_LIPOPROTEIN"/>
    <property type="match status" value="1"/>
</dbReference>
<accession>A0ABM6JPH6</accession>
<sequence>MGFNMKMFKTAAALAVGVALLTGCNDETNNYYPGEPAPETTDVRIGAYNLSFDRNTFEDLVAEMALTVAEQDELMEKWFDESLSDEELAVAEKVIQIRNVAAIIQTERPAILWMGEFNNDGTAESQQAIQGFRLNYLTVPQNALGSTSEEFEALEPIQFGYFENFATNTGLLSGHDLNHDGKVALPDDAWGFGFYHGQYAFSLLSQYPIDTDNIRTFQDFKWKDVPGETNPTIINCEDENNPIPEGKACGDEWYSAEAWAEKPMSSKNHVDAPIIIPTADGDKVIHLLMSHPTPPIFDTVTENNKLLNRAEIKFWDDYTSGEGSYIYDDEGNKGGIDSDASFVILGDLNADPESGDGYLDTIKDLMYSDQVNQLATHGIYAPSSLGGPECLSNGECKEENWGTKYPDLVTSTSGLRLDHVIPSSDLNVTDSGVFWPATFEEGRLMMNDERVGNWGGGGKSVSSDHRLVWINVEL</sequence>
<keyword evidence="4" id="KW-1185">Reference proteome</keyword>
<feature type="signal peptide" evidence="1">
    <location>
        <begin position="1"/>
        <end position="15"/>
    </location>
</feature>